<dbReference type="Pfam" id="PF08543">
    <property type="entry name" value="Phos_pyr_kin"/>
    <property type="match status" value="1"/>
</dbReference>
<evidence type="ECO:0000313" key="5">
    <source>
        <dbReference type="Proteomes" id="UP000553776"/>
    </source>
</evidence>
<evidence type="ECO:0000256" key="1">
    <source>
        <dbReference type="ARBA" id="ARBA00022977"/>
    </source>
</evidence>
<evidence type="ECO:0000259" key="3">
    <source>
        <dbReference type="Pfam" id="PF08543"/>
    </source>
</evidence>
<dbReference type="InterPro" id="IPR013749">
    <property type="entry name" value="PM/HMP-P_kinase-1"/>
</dbReference>
<dbReference type="PANTHER" id="PTHR20858:SF17">
    <property type="entry name" value="HYDROXYMETHYLPYRIMIDINE_PHOSPHOMETHYLPYRIMIDINE KINASE THI20-RELATED"/>
    <property type="match status" value="1"/>
</dbReference>
<dbReference type="GO" id="GO:0009228">
    <property type="term" value="P:thiamine biosynthetic process"/>
    <property type="evidence" value="ECO:0007669"/>
    <property type="project" value="UniProtKB-KW"/>
</dbReference>
<feature type="region of interest" description="Disordered" evidence="2">
    <location>
        <begin position="1"/>
        <end position="34"/>
    </location>
</feature>
<dbReference type="AlphaFoldDB" id="A0A841UAN2"/>
<dbReference type="InterPro" id="IPR029056">
    <property type="entry name" value="Ribokinase-like"/>
</dbReference>
<dbReference type="SUPFAM" id="SSF53613">
    <property type="entry name" value="Ribokinase-like"/>
    <property type="match status" value="1"/>
</dbReference>
<keyword evidence="4" id="KW-0418">Kinase</keyword>
<evidence type="ECO:0000313" key="4">
    <source>
        <dbReference type="EMBL" id="MBB6695204.1"/>
    </source>
</evidence>
<organism evidence="4 5">
    <name type="scientific">Cohnella xylanilytica</name>
    <dbReference type="NCBI Taxonomy" id="557555"/>
    <lineage>
        <taxon>Bacteria</taxon>
        <taxon>Bacillati</taxon>
        <taxon>Bacillota</taxon>
        <taxon>Bacilli</taxon>
        <taxon>Bacillales</taxon>
        <taxon>Paenibacillaceae</taxon>
        <taxon>Cohnella</taxon>
    </lineage>
</organism>
<accession>A0A841UAN2</accession>
<protein>
    <submittedName>
        <fullName evidence="4">Bifunctional hydroxymethylpyrimidine kinase/phosphomethylpyrimidine kinase</fullName>
    </submittedName>
</protein>
<evidence type="ECO:0000256" key="2">
    <source>
        <dbReference type="SAM" id="MobiDB-lite"/>
    </source>
</evidence>
<feature type="non-terminal residue" evidence="4">
    <location>
        <position position="151"/>
    </location>
</feature>
<proteinExistence type="predicted"/>
<dbReference type="PANTHER" id="PTHR20858">
    <property type="entry name" value="PHOSPHOMETHYLPYRIMIDINE KINASE"/>
    <property type="match status" value="1"/>
</dbReference>
<dbReference type="EMBL" id="JACJVR010000118">
    <property type="protein sequence ID" value="MBB6695204.1"/>
    <property type="molecule type" value="Genomic_DNA"/>
</dbReference>
<dbReference type="RefSeq" id="WP_185139163.1">
    <property type="nucleotide sequence ID" value="NZ_JACJVR010000118.1"/>
</dbReference>
<dbReference type="GO" id="GO:0008972">
    <property type="term" value="F:phosphomethylpyrimidine kinase activity"/>
    <property type="evidence" value="ECO:0007669"/>
    <property type="project" value="TreeGrafter"/>
</dbReference>
<reference evidence="4 5" key="1">
    <citation type="submission" date="2020-08" db="EMBL/GenBank/DDBJ databases">
        <title>Cohnella phylogeny.</title>
        <authorList>
            <person name="Dunlap C."/>
        </authorList>
    </citation>
    <scope>NUCLEOTIDE SEQUENCE [LARGE SCALE GENOMIC DNA]</scope>
    <source>
        <strain evidence="4 5">DSM 25239</strain>
    </source>
</reference>
<dbReference type="Gene3D" id="3.40.1190.20">
    <property type="match status" value="1"/>
</dbReference>
<sequence length="151" mass="15380">MSERERRLSGSARSLGVAEGPPPPRALTIAGSDSGGGAGIQADLKTFQELGVFGMSAVTALTAQNSLGVQRIEAVSPDMVEAQLDSVLGDIGADAAKTGMLPTAAIVEAAASALRRYGVSRLVVDPVRSAKDGSELSGGEAFKAMKEKLLP</sequence>
<gene>
    <name evidence="4" type="ORF">H7B90_27795</name>
</gene>
<dbReference type="GO" id="GO:0008902">
    <property type="term" value="F:hydroxymethylpyrimidine kinase activity"/>
    <property type="evidence" value="ECO:0007669"/>
    <property type="project" value="TreeGrafter"/>
</dbReference>
<comment type="caution">
    <text evidence="4">The sequence shown here is derived from an EMBL/GenBank/DDBJ whole genome shotgun (WGS) entry which is preliminary data.</text>
</comment>
<name>A0A841UAN2_9BACL</name>
<keyword evidence="1" id="KW-0784">Thiamine biosynthesis</keyword>
<dbReference type="Proteomes" id="UP000553776">
    <property type="component" value="Unassembled WGS sequence"/>
</dbReference>
<feature type="domain" description="Pyridoxamine kinase/Phosphomethylpyrimidine kinase" evidence="3">
    <location>
        <begin position="33"/>
        <end position="151"/>
    </location>
</feature>
<dbReference type="GO" id="GO:0005829">
    <property type="term" value="C:cytosol"/>
    <property type="evidence" value="ECO:0007669"/>
    <property type="project" value="TreeGrafter"/>
</dbReference>
<keyword evidence="5" id="KW-1185">Reference proteome</keyword>
<keyword evidence="4" id="KW-0808">Transferase</keyword>